<evidence type="ECO:0000313" key="1">
    <source>
        <dbReference type="EMBL" id="KAK5841041.1"/>
    </source>
</evidence>
<keyword evidence="2" id="KW-1185">Reference proteome</keyword>
<gene>
    <name evidence="1" type="ORF">PVK06_009949</name>
</gene>
<dbReference type="EMBL" id="JARKNE010000003">
    <property type="protein sequence ID" value="KAK5841041.1"/>
    <property type="molecule type" value="Genomic_DNA"/>
</dbReference>
<accession>A0ABR0QPU2</accession>
<reference evidence="1 2" key="1">
    <citation type="submission" date="2023-03" db="EMBL/GenBank/DDBJ databases">
        <title>WGS of Gossypium arboreum.</title>
        <authorList>
            <person name="Yu D."/>
        </authorList>
    </citation>
    <scope>NUCLEOTIDE SEQUENCE [LARGE SCALE GENOMIC DNA]</scope>
    <source>
        <tissue evidence="1">Leaf</tissue>
    </source>
</reference>
<proteinExistence type="predicted"/>
<dbReference type="Proteomes" id="UP001358586">
    <property type="component" value="Chromosome 3"/>
</dbReference>
<evidence type="ECO:0008006" key="3">
    <source>
        <dbReference type="Google" id="ProtNLM"/>
    </source>
</evidence>
<protein>
    <recommendedName>
        <fullName evidence="3">Retrotransposon gag domain-containing protein</fullName>
    </recommendedName>
</protein>
<name>A0ABR0QPU2_GOSAR</name>
<sequence>MLNMEGRALDWHYFHTQKHKSLQMLKWPEYAISLRELFGSSMFAKPIFELVTLKQQGLVEQYHDTLGFLASPNSISWYVSPTTTTITHRKLVSMPNNTVSANGLSATKGSSKGINPALMNERKQKGLCFWCSAKCQIGHNTHNFMDFKLVSKLSLPICQQE</sequence>
<evidence type="ECO:0000313" key="2">
    <source>
        <dbReference type="Proteomes" id="UP001358586"/>
    </source>
</evidence>
<organism evidence="1 2">
    <name type="scientific">Gossypium arboreum</name>
    <name type="common">Tree cotton</name>
    <name type="synonym">Gossypium nanking</name>
    <dbReference type="NCBI Taxonomy" id="29729"/>
    <lineage>
        <taxon>Eukaryota</taxon>
        <taxon>Viridiplantae</taxon>
        <taxon>Streptophyta</taxon>
        <taxon>Embryophyta</taxon>
        <taxon>Tracheophyta</taxon>
        <taxon>Spermatophyta</taxon>
        <taxon>Magnoliopsida</taxon>
        <taxon>eudicotyledons</taxon>
        <taxon>Gunneridae</taxon>
        <taxon>Pentapetalae</taxon>
        <taxon>rosids</taxon>
        <taxon>malvids</taxon>
        <taxon>Malvales</taxon>
        <taxon>Malvaceae</taxon>
        <taxon>Malvoideae</taxon>
        <taxon>Gossypium</taxon>
    </lineage>
</organism>
<comment type="caution">
    <text evidence="1">The sequence shown here is derived from an EMBL/GenBank/DDBJ whole genome shotgun (WGS) entry which is preliminary data.</text>
</comment>